<reference evidence="8 9" key="1">
    <citation type="submission" date="2020-08" db="EMBL/GenBank/DDBJ databases">
        <title>Sequencing the genomes of 1000 actinobacteria strains.</title>
        <authorList>
            <person name="Klenk H.-P."/>
        </authorList>
    </citation>
    <scope>NUCLEOTIDE SEQUENCE [LARGE SCALE GENOMIC DNA]</scope>
    <source>
        <strain evidence="8 9">DSM 23889</strain>
    </source>
</reference>
<feature type="transmembrane region" description="Helical" evidence="6">
    <location>
        <begin position="6"/>
        <end position="32"/>
    </location>
</feature>
<comment type="caution">
    <text evidence="8">The sequence shown here is derived from an EMBL/GenBank/DDBJ whole genome shotgun (WGS) entry which is preliminary data.</text>
</comment>
<accession>A0A840XEQ0</accession>
<dbReference type="Pfam" id="PF13396">
    <property type="entry name" value="PLDc_N"/>
    <property type="match status" value="1"/>
</dbReference>
<protein>
    <submittedName>
        <fullName evidence="8">VIT1/CCC1 family predicted Fe2+/Mn2+ transporter</fullName>
    </submittedName>
</protein>
<evidence type="ECO:0000256" key="1">
    <source>
        <dbReference type="ARBA" id="ARBA00004651"/>
    </source>
</evidence>
<evidence type="ECO:0000313" key="9">
    <source>
        <dbReference type="Proteomes" id="UP000552883"/>
    </source>
</evidence>
<keyword evidence="2" id="KW-1003">Cell membrane</keyword>
<evidence type="ECO:0000256" key="2">
    <source>
        <dbReference type="ARBA" id="ARBA00022475"/>
    </source>
</evidence>
<dbReference type="Proteomes" id="UP000552883">
    <property type="component" value="Unassembled WGS sequence"/>
</dbReference>
<keyword evidence="5 6" id="KW-0472">Membrane</keyword>
<evidence type="ECO:0000256" key="4">
    <source>
        <dbReference type="ARBA" id="ARBA00022989"/>
    </source>
</evidence>
<name>A0A840XEQ0_9MICO</name>
<evidence type="ECO:0000313" key="8">
    <source>
        <dbReference type="EMBL" id="MBB5616806.1"/>
    </source>
</evidence>
<dbReference type="GO" id="GO:0005886">
    <property type="term" value="C:plasma membrane"/>
    <property type="evidence" value="ECO:0007669"/>
    <property type="project" value="UniProtKB-SubCell"/>
</dbReference>
<gene>
    <name evidence="8" type="ORF">BJ959_000302</name>
</gene>
<proteinExistence type="predicted"/>
<evidence type="ECO:0000259" key="7">
    <source>
        <dbReference type="Pfam" id="PF13396"/>
    </source>
</evidence>
<evidence type="ECO:0000256" key="6">
    <source>
        <dbReference type="SAM" id="Phobius"/>
    </source>
</evidence>
<keyword evidence="4 6" id="KW-1133">Transmembrane helix</keyword>
<dbReference type="RefSeq" id="WP_153981029.1">
    <property type="nucleotide sequence ID" value="NZ_BAAANZ010000001.1"/>
</dbReference>
<evidence type="ECO:0000256" key="5">
    <source>
        <dbReference type="ARBA" id="ARBA00023136"/>
    </source>
</evidence>
<keyword evidence="3 6" id="KW-0812">Transmembrane</keyword>
<feature type="transmembrane region" description="Helical" evidence="6">
    <location>
        <begin position="44"/>
        <end position="65"/>
    </location>
</feature>
<feature type="domain" description="Cardiolipin synthase N-terminal" evidence="7">
    <location>
        <begin position="23"/>
        <end position="67"/>
    </location>
</feature>
<comment type="subcellular location">
    <subcellularLocation>
        <location evidence="1">Cell membrane</location>
        <topology evidence="1">Multi-pass membrane protein</topology>
    </subcellularLocation>
</comment>
<organism evidence="8 9">
    <name type="scientific">Microcella frigidaquae</name>
    <dbReference type="NCBI Taxonomy" id="424758"/>
    <lineage>
        <taxon>Bacteria</taxon>
        <taxon>Bacillati</taxon>
        <taxon>Actinomycetota</taxon>
        <taxon>Actinomycetes</taxon>
        <taxon>Micrococcales</taxon>
        <taxon>Microbacteriaceae</taxon>
        <taxon>Microcella</taxon>
    </lineage>
</organism>
<evidence type="ECO:0000256" key="3">
    <source>
        <dbReference type="ARBA" id="ARBA00022692"/>
    </source>
</evidence>
<dbReference type="AlphaFoldDB" id="A0A840XEQ0"/>
<sequence length="77" mass="8359">MAIDGFSILGILLWTIGIGGLAVFWVAALVSISRRSSQMSGLEAVGWYAIVIFAQFFGPLIWFFFGRDRYAPPSAAG</sequence>
<dbReference type="OrthoDB" id="4468841at2"/>
<dbReference type="InterPro" id="IPR027379">
    <property type="entry name" value="CLS_N"/>
</dbReference>
<keyword evidence="9" id="KW-1185">Reference proteome</keyword>
<dbReference type="EMBL" id="JACHBS010000001">
    <property type="protein sequence ID" value="MBB5616806.1"/>
    <property type="molecule type" value="Genomic_DNA"/>
</dbReference>